<dbReference type="GO" id="GO:0003911">
    <property type="term" value="F:DNA ligase (NAD+) activity"/>
    <property type="evidence" value="ECO:0007669"/>
    <property type="project" value="UniProtKB-EC"/>
</dbReference>
<sequence>MSLTEYFANSENREMIASLLDLGLTIETVVQGNSENNPLEGAIFLFTGSLSQMSRNEAKQLVKDLGGRVVSGLSKKVTHLVAGEKAGSKLKKAAELGVTVVDESAFLRIVGRT</sequence>
<comment type="caution">
    <text evidence="2">The sequence shown here is derived from an EMBL/GenBank/DDBJ whole genome shotgun (WGS) entry which is preliminary data.</text>
</comment>
<reference evidence="2 3" key="1">
    <citation type="submission" date="2017-01" db="EMBL/GenBank/DDBJ databases">
        <title>The cable genome- insights into the physiology and evolution of filamentous bacteria capable of sulfide oxidation via long distance electron transfer.</title>
        <authorList>
            <person name="Schreiber L."/>
            <person name="Bjerg J.T."/>
            <person name="Boggild A."/>
            <person name="Van De Vossenberg J."/>
            <person name="Meysman F."/>
            <person name="Nielsen L.P."/>
            <person name="Schramm A."/>
            <person name="Kjeldsen K.U."/>
        </authorList>
    </citation>
    <scope>NUCLEOTIDE SEQUENCE [LARGE SCALE GENOMIC DNA]</scope>
    <source>
        <strain evidence="2">MCF</strain>
    </source>
</reference>
<dbReference type="EC" id="6.5.1.2" evidence="2"/>
<name>A0A444IWX5_9BACT</name>
<dbReference type="CDD" id="cd17748">
    <property type="entry name" value="BRCT_DNA_ligase_like"/>
    <property type="match status" value="1"/>
</dbReference>
<dbReference type="AlphaFoldDB" id="A0A444IWX5"/>
<organism evidence="2 3">
    <name type="scientific">Candidatus Electrothrix aarhusensis</name>
    <dbReference type="NCBI Taxonomy" id="1859131"/>
    <lineage>
        <taxon>Bacteria</taxon>
        <taxon>Pseudomonadati</taxon>
        <taxon>Thermodesulfobacteriota</taxon>
        <taxon>Desulfobulbia</taxon>
        <taxon>Desulfobulbales</taxon>
        <taxon>Desulfobulbaceae</taxon>
        <taxon>Candidatus Electrothrix</taxon>
    </lineage>
</organism>
<dbReference type="Pfam" id="PF00533">
    <property type="entry name" value="BRCT"/>
    <property type="match status" value="1"/>
</dbReference>
<dbReference type="Proteomes" id="UP000287853">
    <property type="component" value="Unassembled WGS sequence"/>
</dbReference>
<feature type="domain" description="BRCT" evidence="1">
    <location>
        <begin position="34"/>
        <end position="113"/>
    </location>
</feature>
<dbReference type="EMBL" id="MTKO01000079">
    <property type="protein sequence ID" value="RWX45367.1"/>
    <property type="molecule type" value="Genomic_DNA"/>
</dbReference>
<dbReference type="PROSITE" id="PS50172">
    <property type="entry name" value="BRCT"/>
    <property type="match status" value="1"/>
</dbReference>
<evidence type="ECO:0000259" key="1">
    <source>
        <dbReference type="PROSITE" id="PS50172"/>
    </source>
</evidence>
<dbReference type="InterPro" id="IPR001357">
    <property type="entry name" value="BRCT_dom"/>
</dbReference>
<evidence type="ECO:0000313" key="2">
    <source>
        <dbReference type="EMBL" id="RWX45367.1"/>
    </source>
</evidence>
<proteinExistence type="predicted"/>
<gene>
    <name evidence="2" type="ORF">H206_00967</name>
</gene>
<dbReference type="InterPro" id="IPR036420">
    <property type="entry name" value="BRCT_dom_sf"/>
</dbReference>
<dbReference type="SMART" id="SM00292">
    <property type="entry name" value="BRCT"/>
    <property type="match status" value="1"/>
</dbReference>
<evidence type="ECO:0000313" key="3">
    <source>
        <dbReference type="Proteomes" id="UP000287853"/>
    </source>
</evidence>
<dbReference type="Gene3D" id="3.40.50.10190">
    <property type="entry name" value="BRCT domain"/>
    <property type="match status" value="1"/>
</dbReference>
<dbReference type="SUPFAM" id="SSF52113">
    <property type="entry name" value="BRCT domain"/>
    <property type="match status" value="1"/>
</dbReference>
<accession>A0A444IWX5</accession>
<keyword evidence="2" id="KW-0436">Ligase</keyword>
<keyword evidence="3" id="KW-1185">Reference proteome</keyword>
<protein>
    <submittedName>
        <fullName evidence="2">BRCA1 C Terminus (BRCT) domain-containing protein</fullName>
        <ecNumber evidence="2">6.5.1.2</ecNumber>
    </submittedName>
</protein>